<evidence type="ECO:0000313" key="12">
    <source>
        <dbReference type="Proteomes" id="UP000515159"/>
    </source>
</evidence>
<evidence type="ECO:0000256" key="5">
    <source>
        <dbReference type="ARBA" id="ARBA00023054"/>
    </source>
</evidence>
<dbReference type="Proteomes" id="UP000515159">
    <property type="component" value="Chromosome 10"/>
</dbReference>
<dbReference type="PROSITE" id="PS01186">
    <property type="entry name" value="EGF_2"/>
    <property type="match status" value="2"/>
</dbReference>
<dbReference type="PROSITE" id="PS50026">
    <property type="entry name" value="EGF_3"/>
    <property type="match status" value="2"/>
</dbReference>
<gene>
    <name evidence="13 14 15 16" type="primary">EGFL7</name>
</gene>
<dbReference type="GO" id="GO:0005102">
    <property type="term" value="F:signaling receptor binding"/>
    <property type="evidence" value="ECO:0007669"/>
    <property type="project" value="TreeGrafter"/>
</dbReference>
<feature type="disulfide bond" evidence="7">
    <location>
        <begin position="108"/>
        <end position="118"/>
    </location>
</feature>
<keyword evidence="2 9" id="KW-0732">Signal</keyword>
<dbReference type="GO" id="GO:0005576">
    <property type="term" value="C:extracellular region"/>
    <property type="evidence" value="ECO:0007669"/>
    <property type="project" value="TreeGrafter"/>
</dbReference>
<evidence type="ECO:0000313" key="14">
    <source>
        <dbReference type="RefSeq" id="XP_033816492.1"/>
    </source>
</evidence>
<evidence type="ECO:0000256" key="4">
    <source>
        <dbReference type="ARBA" id="ARBA00022837"/>
    </source>
</evidence>
<dbReference type="Pfam" id="PF07546">
    <property type="entry name" value="EMI"/>
    <property type="match status" value="1"/>
</dbReference>
<dbReference type="FunFam" id="2.10.25.10:FF:000010">
    <property type="entry name" value="Pro-epidermal growth factor"/>
    <property type="match status" value="1"/>
</dbReference>
<dbReference type="KEGG" id="gsh:117367735"/>
<dbReference type="CTD" id="51162"/>
<dbReference type="Gene3D" id="2.10.25.10">
    <property type="entry name" value="Laminin"/>
    <property type="match status" value="2"/>
</dbReference>
<dbReference type="GeneID" id="117367735"/>
<evidence type="ECO:0000313" key="13">
    <source>
        <dbReference type="RefSeq" id="XP_033816491.1"/>
    </source>
</evidence>
<dbReference type="PANTHER" id="PTHR14949:SF21">
    <property type="entry name" value="EPIDERMAL GROWTH FACTOR-LIKE PROTEIN 7"/>
    <property type="match status" value="1"/>
</dbReference>
<dbReference type="SMART" id="SM00181">
    <property type="entry name" value="EGF"/>
    <property type="match status" value="2"/>
</dbReference>
<keyword evidence="1 7" id="KW-0245">EGF-like domain</keyword>
<keyword evidence="12" id="KW-1185">Reference proteome</keyword>
<dbReference type="PROSITE" id="PS51041">
    <property type="entry name" value="EMI"/>
    <property type="match status" value="1"/>
</dbReference>
<dbReference type="PROSITE" id="PS00022">
    <property type="entry name" value="EGF_1"/>
    <property type="match status" value="1"/>
</dbReference>
<feature type="coiled-coil region" evidence="8">
    <location>
        <begin position="201"/>
        <end position="228"/>
    </location>
</feature>
<feature type="disulfide bond" evidence="7">
    <location>
        <begin position="126"/>
        <end position="135"/>
    </location>
</feature>
<dbReference type="InterPro" id="IPR050969">
    <property type="entry name" value="Dev_Signal_Modulators"/>
</dbReference>
<evidence type="ECO:0000313" key="16">
    <source>
        <dbReference type="RefSeq" id="XP_033816495.1"/>
    </source>
</evidence>
<dbReference type="RefSeq" id="XP_033816492.1">
    <property type="nucleotide sequence ID" value="XM_033960601.1"/>
</dbReference>
<feature type="signal peptide" evidence="9">
    <location>
        <begin position="1"/>
        <end position="19"/>
    </location>
</feature>
<dbReference type="InterPro" id="IPR011489">
    <property type="entry name" value="EMI_domain"/>
</dbReference>
<dbReference type="PROSITE" id="PS00010">
    <property type="entry name" value="ASX_HYDROXYL"/>
    <property type="match status" value="1"/>
</dbReference>
<protein>
    <submittedName>
        <fullName evidence="13 14">Epidermal growth factor-like protein 7 isoform X1</fullName>
    </submittedName>
</protein>
<dbReference type="InterPro" id="IPR049883">
    <property type="entry name" value="NOTCH1_EGF-like"/>
</dbReference>
<evidence type="ECO:0000313" key="15">
    <source>
        <dbReference type="RefSeq" id="XP_033816494.1"/>
    </source>
</evidence>
<evidence type="ECO:0000256" key="8">
    <source>
        <dbReference type="SAM" id="Coils"/>
    </source>
</evidence>
<dbReference type="InterPro" id="IPR000152">
    <property type="entry name" value="EGF-type_Asp/Asn_hydroxyl_site"/>
</dbReference>
<keyword evidence="3" id="KW-0677">Repeat</keyword>
<dbReference type="RefSeq" id="XP_033816491.1">
    <property type="nucleotide sequence ID" value="XM_033960600.1"/>
</dbReference>
<dbReference type="AlphaFoldDB" id="A0A6P8SDX5"/>
<evidence type="ECO:0000256" key="3">
    <source>
        <dbReference type="ARBA" id="ARBA00022737"/>
    </source>
</evidence>
<dbReference type="InterPro" id="IPR018097">
    <property type="entry name" value="EGF_Ca-bd_CS"/>
</dbReference>
<accession>A0A6P8SDX5</accession>
<dbReference type="SMART" id="SM00179">
    <property type="entry name" value="EGF_CA"/>
    <property type="match status" value="2"/>
</dbReference>
<evidence type="ECO:0000256" key="9">
    <source>
        <dbReference type="SAM" id="SignalP"/>
    </source>
</evidence>
<feature type="domain" description="EGF-like" evidence="10">
    <location>
        <begin position="104"/>
        <end position="136"/>
    </location>
</feature>
<dbReference type="SUPFAM" id="SSF57196">
    <property type="entry name" value="EGF/Laminin"/>
    <property type="match status" value="2"/>
</dbReference>
<evidence type="ECO:0000256" key="2">
    <source>
        <dbReference type="ARBA" id="ARBA00022729"/>
    </source>
</evidence>
<dbReference type="GO" id="GO:0005509">
    <property type="term" value="F:calcium ion binding"/>
    <property type="evidence" value="ECO:0007669"/>
    <property type="project" value="InterPro"/>
</dbReference>
<keyword evidence="5 8" id="KW-0175">Coiled coil</keyword>
<dbReference type="InterPro" id="IPR001881">
    <property type="entry name" value="EGF-like_Ca-bd_dom"/>
</dbReference>
<dbReference type="GO" id="GO:0009986">
    <property type="term" value="C:cell surface"/>
    <property type="evidence" value="ECO:0007669"/>
    <property type="project" value="TreeGrafter"/>
</dbReference>
<feature type="domain" description="EGF-like" evidence="10">
    <location>
        <begin position="138"/>
        <end position="178"/>
    </location>
</feature>
<dbReference type="PANTHER" id="PTHR14949">
    <property type="entry name" value="EGF-LIKE-DOMAIN, MULTIPLE 7, 8"/>
    <property type="match status" value="1"/>
</dbReference>
<dbReference type="CDD" id="cd00054">
    <property type="entry name" value="EGF_CA"/>
    <property type="match status" value="1"/>
</dbReference>
<dbReference type="InterPro" id="IPR000742">
    <property type="entry name" value="EGF"/>
</dbReference>
<dbReference type="PROSITE" id="PS01187">
    <property type="entry name" value="EGF_CA"/>
    <property type="match status" value="1"/>
</dbReference>
<dbReference type="Pfam" id="PF07645">
    <property type="entry name" value="EGF_CA"/>
    <property type="match status" value="1"/>
</dbReference>
<keyword evidence="6 7" id="KW-1015">Disulfide bond</keyword>
<name>A0A6P8SDX5_GEOSA</name>
<proteinExistence type="predicted"/>
<evidence type="ECO:0000256" key="7">
    <source>
        <dbReference type="PROSITE-ProRule" id="PRU00076"/>
    </source>
</evidence>
<evidence type="ECO:0000256" key="6">
    <source>
        <dbReference type="ARBA" id="ARBA00023157"/>
    </source>
</evidence>
<feature type="domain" description="EMI" evidence="11">
    <location>
        <begin position="27"/>
        <end position="105"/>
    </location>
</feature>
<dbReference type="OrthoDB" id="155976at2759"/>
<dbReference type="RefSeq" id="XP_033816495.1">
    <property type="nucleotide sequence ID" value="XM_033960604.1"/>
</dbReference>
<keyword evidence="4" id="KW-0106">Calcium</keyword>
<reference evidence="13 14" key="1">
    <citation type="submission" date="2025-04" db="UniProtKB">
        <authorList>
            <consortium name="RefSeq"/>
        </authorList>
    </citation>
    <scope>IDENTIFICATION</scope>
</reference>
<sequence length="281" mass="31573">MWRISCLFAGFILILDVTGNEYLYHSGRRICSAATESGTERHTQSYVQAVHKPYMKTCEGPRLCSTYRTTYKVAYRQVSRKIPQQLYACCPGWRRTNQHPYICHRGPCRIPCQNGGKCTDISRCDCPLGWNGKYCQTDVDECSRGSHACSHQCMNTVGTYRCACLEGYRLSADGKSCHLVPTLSSGKTDEEPLLANCSGTSDAVKGDIQELQTRVDTLEQKLHLLLAAFHSLGPADLDEDSSDPMSWLSHSFQKLDRIDSLSEQISFLEERLETCSCKNEL</sequence>
<dbReference type="RefSeq" id="XP_033816494.1">
    <property type="nucleotide sequence ID" value="XM_033960603.1"/>
</dbReference>
<feature type="chain" id="PRO_5044654214" evidence="9">
    <location>
        <begin position="20"/>
        <end position="281"/>
    </location>
</feature>
<evidence type="ECO:0000259" key="10">
    <source>
        <dbReference type="PROSITE" id="PS50026"/>
    </source>
</evidence>
<evidence type="ECO:0000256" key="1">
    <source>
        <dbReference type="ARBA" id="ARBA00022536"/>
    </source>
</evidence>
<organism evidence="12 15">
    <name type="scientific">Geotrypetes seraphini</name>
    <name type="common">Gaboon caecilian</name>
    <name type="synonym">Caecilia seraphini</name>
    <dbReference type="NCBI Taxonomy" id="260995"/>
    <lineage>
        <taxon>Eukaryota</taxon>
        <taxon>Metazoa</taxon>
        <taxon>Chordata</taxon>
        <taxon>Craniata</taxon>
        <taxon>Vertebrata</taxon>
        <taxon>Euteleostomi</taxon>
        <taxon>Amphibia</taxon>
        <taxon>Gymnophiona</taxon>
        <taxon>Geotrypetes</taxon>
    </lineage>
</organism>
<evidence type="ECO:0000259" key="11">
    <source>
        <dbReference type="PROSITE" id="PS51041"/>
    </source>
</evidence>
<comment type="caution">
    <text evidence="7">Lacks conserved residue(s) required for the propagation of feature annotation.</text>
</comment>